<dbReference type="PANTHER" id="PTHR33048:SF47">
    <property type="entry name" value="INTEGRAL MEMBRANE PROTEIN-RELATED"/>
    <property type="match status" value="1"/>
</dbReference>
<evidence type="ECO:0000256" key="2">
    <source>
        <dbReference type="ARBA" id="ARBA00022692"/>
    </source>
</evidence>
<name>A0A1E1K7U3_9HELO</name>
<feature type="transmembrane region" description="Helical" evidence="7">
    <location>
        <begin position="47"/>
        <end position="72"/>
    </location>
</feature>
<feature type="transmembrane region" description="Helical" evidence="7">
    <location>
        <begin position="203"/>
        <end position="221"/>
    </location>
</feature>
<dbReference type="AlphaFoldDB" id="A0A1E1K7U3"/>
<evidence type="ECO:0000256" key="5">
    <source>
        <dbReference type="ARBA" id="ARBA00038359"/>
    </source>
</evidence>
<feature type="transmembrane region" description="Helical" evidence="7">
    <location>
        <begin position="126"/>
        <end position="146"/>
    </location>
</feature>
<gene>
    <name evidence="9" type="ORF">RAG0_04207</name>
</gene>
<reference evidence="10" key="1">
    <citation type="submission" date="2016-03" db="EMBL/GenBank/DDBJ databases">
        <authorList>
            <person name="Guldener U."/>
        </authorList>
    </citation>
    <scope>NUCLEOTIDE SEQUENCE [LARGE SCALE GENOMIC DNA]</scope>
    <source>
        <strain evidence="10">04CH-RAC-A.6.1</strain>
    </source>
</reference>
<dbReference type="Proteomes" id="UP000178912">
    <property type="component" value="Unassembled WGS sequence"/>
</dbReference>
<evidence type="ECO:0000313" key="10">
    <source>
        <dbReference type="Proteomes" id="UP000178912"/>
    </source>
</evidence>
<evidence type="ECO:0000256" key="3">
    <source>
        <dbReference type="ARBA" id="ARBA00022989"/>
    </source>
</evidence>
<keyword evidence="10" id="KW-1185">Reference proteome</keyword>
<keyword evidence="4 7" id="KW-0472">Membrane</keyword>
<evidence type="ECO:0000256" key="7">
    <source>
        <dbReference type="SAM" id="Phobius"/>
    </source>
</evidence>
<feature type="domain" description="Rhodopsin" evidence="8">
    <location>
        <begin position="31"/>
        <end position="266"/>
    </location>
</feature>
<dbReference type="PANTHER" id="PTHR33048">
    <property type="entry name" value="PTH11-LIKE INTEGRAL MEMBRANE PROTEIN (AFU_ORTHOLOGUE AFUA_5G11245)"/>
    <property type="match status" value="1"/>
</dbReference>
<feature type="transmembrane region" description="Helical" evidence="7">
    <location>
        <begin position="16"/>
        <end position="35"/>
    </location>
</feature>
<feature type="transmembrane region" description="Helical" evidence="7">
    <location>
        <begin position="92"/>
        <end position="114"/>
    </location>
</feature>
<dbReference type="InterPro" id="IPR052337">
    <property type="entry name" value="SAT4-like"/>
</dbReference>
<organism evidence="9 10">
    <name type="scientific">Rhynchosporium agropyri</name>
    <dbReference type="NCBI Taxonomy" id="914238"/>
    <lineage>
        <taxon>Eukaryota</taxon>
        <taxon>Fungi</taxon>
        <taxon>Dikarya</taxon>
        <taxon>Ascomycota</taxon>
        <taxon>Pezizomycotina</taxon>
        <taxon>Leotiomycetes</taxon>
        <taxon>Helotiales</taxon>
        <taxon>Ploettnerulaceae</taxon>
        <taxon>Rhynchosporium</taxon>
    </lineage>
</organism>
<evidence type="ECO:0000256" key="1">
    <source>
        <dbReference type="ARBA" id="ARBA00004141"/>
    </source>
</evidence>
<accession>A0A1E1K7U3</accession>
<feature type="region of interest" description="Disordered" evidence="6">
    <location>
        <begin position="290"/>
        <end position="328"/>
    </location>
</feature>
<evidence type="ECO:0000313" key="9">
    <source>
        <dbReference type="EMBL" id="CZS94155.1"/>
    </source>
</evidence>
<proteinExistence type="inferred from homology"/>
<keyword evidence="2 7" id="KW-0812">Transmembrane</keyword>
<evidence type="ECO:0000256" key="6">
    <source>
        <dbReference type="SAM" id="MobiDB-lite"/>
    </source>
</evidence>
<dbReference type="OrthoDB" id="10017208at2759"/>
<comment type="subcellular location">
    <subcellularLocation>
        <location evidence="1">Membrane</location>
        <topology evidence="1">Multi-pass membrane protein</topology>
    </subcellularLocation>
</comment>
<dbReference type="GO" id="GO:0016020">
    <property type="term" value="C:membrane"/>
    <property type="evidence" value="ECO:0007669"/>
    <property type="project" value="UniProtKB-SubCell"/>
</dbReference>
<keyword evidence="3 7" id="KW-1133">Transmembrane helix</keyword>
<dbReference type="InterPro" id="IPR049326">
    <property type="entry name" value="Rhodopsin_dom_fungi"/>
</dbReference>
<evidence type="ECO:0000259" key="8">
    <source>
        <dbReference type="Pfam" id="PF20684"/>
    </source>
</evidence>
<feature type="compositionally biased region" description="Gly residues" evidence="6">
    <location>
        <begin position="295"/>
        <end position="304"/>
    </location>
</feature>
<protein>
    <submittedName>
        <fullName evidence="9">Related to integral membrane protein</fullName>
    </submittedName>
</protein>
<sequence length="399" mass="43521">MADVDLTGNRQGELRATSIAITILAVFVVGLRFLSRWMKGIGFGVDDFMILVALFFLFAAFATCVIGIHFGLGMHAAALEVPQIVSYAKSLIAFECLYVTCICFTKISLLLMYLRIFPVRSIRIGAYILGGLSIAWCISIIMVSIFQCTPIEKTWNSSIPGFCINLKGSFIGNAIPNILTDVAILALPMQQVWSLHTSTMQKVQISIVFLLGSFVIFTSIYRFTTLFQFQPADITWTLATAEVWCVVESASGIISACLPTLGHLVQVCTRKMGVSSPTWGSRARATGPSANIVTIGGGGGGKGKSGNSKNSKGTMDTYDDDLKSASTDTRPFRRLSGVSYRSGATQENHDWEPHSNMKSNVRAHDVESMGSDEIPLQKIMIKTELEWKESHQGNDGGRV</sequence>
<dbReference type="Pfam" id="PF20684">
    <property type="entry name" value="Fung_rhodopsin"/>
    <property type="match status" value="1"/>
</dbReference>
<comment type="similarity">
    <text evidence="5">Belongs to the SAT4 family.</text>
</comment>
<dbReference type="EMBL" id="FJUX01000017">
    <property type="protein sequence ID" value="CZS94155.1"/>
    <property type="molecule type" value="Genomic_DNA"/>
</dbReference>
<evidence type="ECO:0000256" key="4">
    <source>
        <dbReference type="ARBA" id="ARBA00023136"/>
    </source>
</evidence>